<sequence length="152" mass="16654">MLAAAKAVVADPDLEQSIEDFLPVAADMRAMLETSERMRPGTRSHQQALAYVNGHRADIATRAGRHGLSEAEFSAILYAELAARRSGRRVKRVAVVTGTPPELLSALARETEALRAQTAARQAYKAARQVYAEAQYHRRVIEAQVEASRVSL</sequence>
<dbReference type="Proteomes" id="UP000198281">
    <property type="component" value="Unassembled WGS sequence"/>
</dbReference>
<name>A0A239JHS4_9SPHN</name>
<dbReference type="EMBL" id="FZOS01000035">
    <property type="protein sequence ID" value="SNT05367.1"/>
    <property type="molecule type" value="Genomic_DNA"/>
</dbReference>
<organism evidence="1 2">
    <name type="scientific">Edaphosphingomonas laterariae</name>
    <dbReference type="NCBI Taxonomy" id="861865"/>
    <lineage>
        <taxon>Bacteria</taxon>
        <taxon>Pseudomonadati</taxon>
        <taxon>Pseudomonadota</taxon>
        <taxon>Alphaproteobacteria</taxon>
        <taxon>Sphingomonadales</taxon>
        <taxon>Rhizorhabdaceae</taxon>
        <taxon>Edaphosphingomonas</taxon>
    </lineage>
</organism>
<evidence type="ECO:0000313" key="1">
    <source>
        <dbReference type="EMBL" id="SNT05367.1"/>
    </source>
</evidence>
<accession>A0A239JHS4</accession>
<dbReference type="AlphaFoldDB" id="A0A239JHS4"/>
<reference evidence="2" key="1">
    <citation type="submission" date="2017-06" db="EMBL/GenBank/DDBJ databases">
        <authorList>
            <person name="Varghese N."/>
            <person name="Submissions S."/>
        </authorList>
    </citation>
    <scope>NUCLEOTIDE SEQUENCE [LARGE SCALE GENOMIC DNA]</scope>
    <source>
        <strain evidence="2">LNB2</strain>
    </source>
</reference>
<evidence type="ECO:0000313" key="2">
    <source>
        <dbReference type="Proteomes" id="UP000198281"/>
    </source>
</evidence>
<dbReference type="RefSeq" id="WP_089221012.1">
    <property type="nucleotide sequence ID" value="NZ_FZOS01000035.1"/>
</dbReference>
<dbReference type="OrthoDB" id="9787636at2"/>
<protein>
    <submittedName>
        <fullName evidence="1">Uncharacterized protein</fullName>
    </submittedName>
</protein>
<keyword evidence="2" id="KW-1185">Reference proteome</keyword>
<gene>
    <name evidence="1" type="ORF">SAMN06295912_1359</name>
</gene>
<proteinExistence type="predicted"/>